<dbReference type="Pfam" id="PF05721">
    <property type="entry name" value="PhyH"/>
    <property type="match status" value="1"/>
</dbReference>
<dbReference type="GO" id="GO:0051213">
    <property type="term" value="F:dioxygenase activity"/>
    <property type="evidence" value="ECO:0007669"/>
    <property type="project" value="UniProtKB-KW"/>
</dbReference>
<gene>
    <name evidence="1 3" type="ORF">P152DRAFT_167801</name>
</gene>
<keyword evidence="1 3" id="KW-0223">Dioxygenase</keyword>
<dbReference type="PANTHER" id="PTHR40470:SF1">
    <property type="entry name" value="PHYTANOYL-COA DIOXYGENASE FAMILY PROTEIN (AFU_ORTHOLOGUE AFUA_2G15850)"/>
    <property type="match status" value="1"/>
</dbReference>
<dbReference type="GeneID" id="54414633"/>
<accession>A0A6G1FU91</accession>
<name>A0A6G1FU91_9PEZI</name>
<dbReference type="RefSeq" id="XP_033530907.1">
    <property type="nucleotide sequence ID" value="XM_033674063.1"/>
</dbReference>
<sequence>MADLLTSLEHDGFVLIPSVLSKHELQTLRTACSEAVTLARAGKWSHIRTLPKQFPPWPSDPSHGIWGVQHLLHPALPNSKALTASYFSDAIVSPVKELLSATDDELVMELYNLLVRPDQDFALRWHRDDIPPTATVEEELKRLNEPAWHAQWNLALYDDRSLVVVPESHRRARTEAERNADPYESNMLGQKIVEIKAGDVMFYDNNILHRGVYDATVERMTLHGSIGHVKGSSARAQNVLQHGVGAWVDECRFDDLPEGLKNRANGMRARLHQMGSDNPNVGYSQDD</sequence>
<protein>
    <submittedName>
        <fullName evidence="1 3">Phytanoyl-CoA dioxygenase</fullName>
    </submittedName>
</protein>
<reference evidence="3" key="2">
    <citation type="submission" date="2020-04" db="EMBL/GenBank/DDBJ databases">
        <authorList>
            <consortium name="NCBI Genome Project"/>
        </authorList>
    </citation>
    <scope>NUCLEOTIDE SEQUENCE</scope>
    <source>
        <strain evidence="3">CBS 781.70</strain>
    </source>
</reference>
<evidence type="ECO:0000313" key="1">
    <source>
        <dbReference type="EMBL" id="KAF1809276.1"/>
    </source>
</evidence>
<dbReference type="Proteomes" id="UP000504638">
    <property type="component" value="Unplaced"/>
</dbReference>
<keyword evidence="2" id="KW-1185">Reference proteome</keyword>
<evidence type="ECO:0000313" key="3">
    <source>
        <dbReference type="RefSeq" id="XP_033530907.1"/>
    </source>
</evidence>
<evidence type="ECO:0000313" key="2">
    <source>
        <dbReference type="Proteomes" id="UP000504638"/>
    </source>
</evidence>
<reference evidence="3" key="3">
    <citation type="submission" date="2025-04" db="UniProtKB">
        <authorList>
            <consortium name="RefSeq"/>
        </authorList>
    </citation>
    <scope>IDENTIFICATION</scope>
    <source>
        <strain evidence="3">CBS 781.70</strain>
    </source>
</reference>
<proteinExistence type="predicted"/>
<dbReference type="EMBL" id="ML975174">
    <property type="protein sequence ID" value="KAF1809276.1"/>
    <property type="molecule type" value="Genomic_DNA"/>
</dbReference>
<dbReference type="SUPFAM" id="SSF51197">
    <property type="entry name" value="Clavaminate synthase-like"/>
    <property type="match status" value="1"/>
</dbReference>
<organism evidence="1">
    <name type="scientific">Eremomyces bilateralis CBS 781.70</name>
    <dbReference type="NCBI Taxonomy" id="1392243"/>
    <lineage>
        <taxon>Eukaryota</taxon>
        <taxon>Fungi</taxon>
        <taxon>Dikarya</taxon>
        <taxon>Ascomycota</taxon>
        <taxon>Pezizomycotina</taxon>
        <taxon>Dothideomycetes</taxon>
        <taxon>Dothideomycetes incertae sedis</taxon>
        <taxon>Eremomycetales</taxon>
        <taxon>Eremomycetaceae</taxon>
        <taxon>Eremomyces</taxon>
    </lineage>
</organism>
<keyword evidence="1 3" id="KW-0560">Oxidoreductase</keyword>
<dbReference type="OrthoDB" id="2106152at2759"/>
<dbReference type="AlphaFoldDB" id="A0A6G1FU91"/>
<reference evidence="1 3" key="1">
    <citation type="submission" date="2020-01" db="EMBL/GenBank/DDBJ databases">
        <authorList>
            <consortium name="DOE Joint Genome Institute"/>
            <person name="Haridas S."/>
            <person name="Albert R."/>
            <person name="Binder M."/>
            <person name="Bloem J."/>
            <person name="Labutti K."/>
            <person name="Salamov A."/>
            <person name="Andreopoulos B."/>
            <person name="Baker S.E."/>
            <person name="Barry K."/>
            <person name="Bills G."/>
            <person name="Bluhm B.H."/>
            <person name="Cannon C."/>
            <person name="Castanera R."/>
            <person name="Culley D.E."/>
            <person name="Daum C."/>
            <person name="Ezra D."/>
            <person name="Gonzalez J.B."/>
            <person name="Henrissat B."/>
            <person name="Kuo A."/>
            <person name="Liang C."/>
            <person name="Lipzen A."/>
            <person name="Lutzoni F."/>
            <person name="Magnuson J."/>
            <person name="Mondo S."/>
            <person name="Nolan M."/>
            <person name="Ohm R."/>
            <person name="Pangilinan J."/>
            <person name="Park H.-J."/>
            <person name="Ramirez L."/>
            <person name="Alfaro M."/>
            <person name="Sun H."/>
            <person name="Tritt A."/>
            <person name="Yoshinaga Y."/>
            <person name="Zwiers L.-H."/>
            <person name="Turgeon B.G."/>
            <person name="Goodwin S.B."/>
            <person name="Spatafora J.W."/>
            <person name="Crous P.W."/>
            <person name="Grigoriev I.V."/>
        </authorList>
    </citation>
    <scope>NUCLEOTIDE SEQUENCE</scope>
    <source>
        <strain evidence="1 3">CBS 781.70</strain>
    </source>
</reference>
<dbReference type="PANTHER" id="PTHR40470">
    <property type="entry name" value="PHYTANOYL-COA DIOXYGENASE FAMILY PROTEIN (AFU_ORTHOLOGUE AFUA_2G15850)"/>
    <property type="match status" value="1"/>
</dbReference>
<dbReference type="Gene3D" id="2.60.120.620">
    <property type="entry name" value="q2cbj1_9rhob like domain"/>
    <property type="match status" value="1"/>
</dbReference>
<dbReference type="InterPro" id="IPR008775">
    <property type="entry name" value="Phytyl_CoA_dOase-like"/>
</dbReference>